<comment type="caution">
    <text evidence="1">The sequence shown here is derived from an EMBL/GenBank/DDBJ whole genome shotgun (WGS) entry which is preliminary data.</text>
</comment>
<reference evidence="1 2" key="1">
    <citation type="submission" date="2016-01" db="EMBL/GenBank/DDBJ databases">
        <authorList>
            <person name="Regsiter A."/>
            <person name="william w."/>
        </authorList>
    </citation>
    <scope>NUCLEOTIDE SEQUENCE [LARGE SCALE GENOMIC DNA]</scope>
    <source>
        <strain evidence="1 2">CFBP 5494</strain>
    </source>
</reference>
<keyword evidence="2" id="KW-1185">Reference proteome</keyword>
<name>A0A9W5B7S1_9HYPH</name>
<protein>
    <submittedName>
        <fullName evidence="1">Uncharacterized protein</fullName>
    </submittedName>
</protein>
<dbReference type="AlphaFoldDB" id="A0A9W5B7S1"/>
<evidence type="ECO:0000313" key="1">
    <source>
        <dbReference type="EMBL" id="CUX02858.1"/>
    </source>
</evidence>
<organism evidence="1 2">
    <name type="scientific">Agrobacterium genomosp. 2 str. CFBP 5494</name>
    <dbReference type="NCBI Taxonomy" id="1183436"/>
    <lineage>
        <taxon>Bacteria</taxon>
        <taxon>Pseudomonadati</taxon>
        <taxon>Pseudomonadota</taxon>
        <taxon>Alphaproteobacteria</taxon>
        <taxon>Hyphomicrobiales</taxon>
        <taxon>Rhizobiaceae</taxon>
        <taxon>Rhizobium/Agrobacterium group</taxon>
        <taxon>Agrobacterium</taxon>
        <taxon>Agrobacterium tumefaciens complex</taxon>
    </lineage>
</organism>
<sequence>MLVPDLPVFDVVGMGLGYISSFPLETDVGPVSTALLVAAV</sequence>
<dbReference type="EMBL" id="FBVY01000044">
    <property type="protein sequence ID" value="CUX02858.1"/>
    <property type="molecule type" value="Genomic_DNA"/>
</dbReference>
<dbReference type="Proteomes" id="UP000191933">
    <property type="component" value="Unassembled WGS sequence"/>
</dbReference>
<accession>A0A9W5B7S1</accession>
<proteinExistence type="predicted"/>
<gene>
    <name evidence="1" type="ORF">AGR2A_pa60157</name>
</gene>
<evidence type="ECO:0000313" key="2">
    <source>
        <dbReference type="Proteomes" id="UP000191933"/>
    </source>
</evidence>